<dbReference type="RefSeq" id="WP_285983853.1">
    <property type="nucleotide sequence ID" value="NZ_JASVDS010000005.1"/>
</dbReference>
<dbReference type="PANTHER" id="PTHR35802:SF1">
    <property type="entry name" value="PROTEASE SYNTHASE AND SPORULATION PROTEIN PAI 2"/>
    <property type="match status" value="1"/>
</dbReference>
<dbReference type="PANTHER" id="PTHR35802">
    <property type="entry name" value="PROTEASE SYNTHASE AND SPORULATION PROTEIN PAI 2"/>
    <property type="match status" value="1"/>
</dbReference>
<dbReference type="PIRSF" id="PIRSF010372">
    <property type="entry name" value="PaiB"/>
    <property type="match status" value="1"/>
</dbReference>
<evidence type="ECO:0000313" key="1">
    <source>
        <dbReference type="EMBL" id="MDL5033775.1"/>
    </source>
</evidence>
<dbReference type="EMBL" id="JASVDS010000005">
    <property type="protein sequence ID" value="MDL5033775.1"/>
    <property type="molecule type" value="Genomic_DNA"/>
</dbReference>
<gene>
    <name evidence="1" type="ORF">QRD43_17830</name>
</gene>
<dbReference type="SUPFAM" id="SSF50475">
    <property type="entry name" value="FMN-binding split barrel"/>
    <property type="match status" value="1"/>
</dbReference>
<dbReference type="InterPro" id="IPR007396">
    <property type="entry name" value="TR_PAI2-type"/>
</dbReference>
<dbReference type="Pfam" id="PF04299">
    <property type="entry name" value="FMN_bind_2"/>
    <property type="match status" value="1"/>
</dbReference>
<dbReference type="Proteomes" id="UP001238603">
    <property type="component" value="Unassembled WGS sequence"/>
</dbReference>
<comment type="caution">
    <text evidence="1">The sequence shown here is derived from an EMBL/GenBank/DDBJ whole genome shotgun (WGS) entry which is preliminary data.</text>
</comment>
<evidence type="ECO:0000313" key="2">
    <source>
        <dbReference type="Proteomes" id="UP001238603"/>
    </source>
</evidence>
<reference evidence="1 2" key="1">
    <citation type="submission" date="2023-06" db="EMBL/GenBank/DDBJ databases">
        <title>Pelomonas sp. APW6 16S ribosomal RNA gene genome sequencing and assembly.</title>
        <authorList>
            <person name="Woo H."/>
        </authorList>
    </citation>
    <scope>NUCLEOTIDE SEQUENCE [LARGE SCALE GENOMIC DNA]</scope>
    <source>
        <strain evidence="1 2">APW6</strain>
    </source>
</reference>
<sequence>MYTPPHFQLDDPSLQRQLVQAHPLALLVAADARDAAAPALALHLPMVWVDDGEQSWLEGHLARANPHLAGLAEGQAVRLVFTGPDAYVSPAHYDSPRNVPTWNYLALEVLGTLHRVDDALSKDRLLKRLIEPRDPAYVAQWQGLPEDFQRSLLGAIVGLRVAVQSVQGKAKLSQNRAAGERQRLIEHFEAGSSPAMARWMRQLGL</sequence>
<keyword evidence="2" id="KW-1185">Reference proteome</keyword>
<organism evidence="1 2">
    <name type="scientific">Roseateles subflavus</name>
    <dbReference type="NCBI Taxonomy" id="3053353"/>
    <lineage>
        <taxon>Bacteria</taxon>
        <taxon>Pseudomonadati</taxon>
        <taxon>Pseudomonadota</taxon>
        <taxon>Betaproteobacteria</taxon>
        <taxon>Burkholderiales</taxon>
        <taxon>Sphaerotilaceae</taxon>
        <taxon>Roseateles</taxon>
    </lineage>
</organism>
<protein>
    <submittedName>
        <fullName evidence="1">FMN-binding negative transcriptional regulator</fullName>
    </submittedName>
</protein>
<dbReference type="Gene3D" id="2.30.110.10">
    <property type="entry name" value="Electron Transport, Fmn-binding Protein, Chain A"/>
    <property type="match status" value="1"/>
</dbReference>
<name>A0ABT7LNP4_9BURK</name>
<dbReference type="InterPro" id="IPR012349">
    <property type="entry name" value="Split_barrel_FMN-bd"/>
</dbReference>
<accession>A0ABT7LNP4</accession>
<proteinExistence type="predicted"/>